<dbReference type="GO" id="GO:0016567">
    <property type="term" value="P:protein ubiquitination"/>
    <property type="evidence" value="ECO:0007669"/>
    <property type="project" value="UniProtKB-UniPathway"/>
</dbReference>
<dbReference type="STRING" id="158441.A0A226EWM7"/>
<protein>
    <submittedName>
        <fullName evidence="5">E3 ubiquitin-protein ligase sina</fullName>
    </submittedName>
</protein>
<dbReference type="EMBL" id="LNIX01000001">
    <property type="protein sequence ID" value="OXA61590.1"/>
    <property type="molecule type" value="Genomic_DNA"/>
</dbReference>
<keyword evidence="2" id="KW-0863">Zinc-finger</keyword>
<feature type="domain" description="E3 ubiquitin-protein ligase Sina-like RING finger" evidence="4">
    <location>
        <begin position="16"/>
        <end position="50"/>
    </location>
</feature>
<evidence type="ECO:0000313" key="6">
    <source>
        <dbReference type="Proteomes" id="UP000198287"/>
    </source>
</evidence>
<dbReference type="UniPathway" id="UPA00143"/>
<proteinExistence type="predicted"/>
<dbReference type="PANTHER" id="PTHR45877">
    <property type="entry name" value="E3 UBIQUITIN-PROTEIN LIGASE SIAH2"/>
    <property type="match status" value="1"/>
</dbReference>
<evidence type="ECO:0000313" key="5">
    <source>
        <dbReference type="EMBL" id="OXA61590.1"/>
    </source>
</evidence>
<organism evidence="5 6">
    <name type="scientific">Folsomia candida</name>
    <name type="common">Springtail</name>
    <dbReference type="NCBI Taxonomy" id="158441"/>
    <lineage>
        <taxon>Eukaryota</taxon>
        <taxon>Metazoa</taxon>
        <taxon>Ecdysozoa</taxon>
        <taxon>Arthropoda</taxon>
        <taxon>Hexapoda</taxon>
        <taxon>Collembola</taxon>
        <taxon>Entomobryomorpha</taxon>
        <taxon>Isotomoidea</taxon>
        <taxon>Isotomidae</taxon>
        <taxon>Proisotominae</taxon>
        <taxon>Folsomia</taxon>
    </lineage>
</organism>
<dbReference type="AlphaFoldDB" id="A0A226EWM7"/>
<dbReference type="Pfam" id="PF21362">
    <property type="entry name" value="Sina_RING"/>
    <property type="match status" value="1"/>
</dbReference>
<gene>
    <name evidence="5" type="ORF">Fcan01_00494</name>
</gene>
<accession>A0A226EWM7</accession>
<name>A0A226EWM7_FOLCA</name>
<dbReference type="Gene3D" id="3.30.40.10">
    <property type="entry name" value="Zinc/RING finger domain, C3HC4 (zinc finger)"/>
    <property type="match status" value="2"/>
</dbReference>
<dbReference type="SUPFAM" id="SSF49599">
    <property type="entry name" value="TRAF domain-like"/>
    <property type="match status" value="1"/>
</dbReference>
<sequence length="269" mass="30804">MAQPRALRDLGDLMDCTICLDEPASPIHNCANGHIICGICVDKVRKCGMCQTDLNVSPFAERLSRQFEFKLPCRNQNSGCNEVIAASEMKNHFQNHCYFRDILCTEWKTERCKDVKVPLKEYSKHLQERHKCLTPPSQCFTLKVPTATDLFGEAGLSIPTGILDQDGHTFLLLSQITPTFVYFWMTVLGSKETAEKFMFELKVFATLESGKKVETLWTIPVVAFHDRPKYLQDSTFYAIVPVRTVKEFGTLIEKGKIRQIRFNTSYRIF</sequence>
<evidence type="ECO:0000256" key="2">
    <source>
        <dbReference type="ARBA" id="ARBA00022771"/>
    </source>
</evidence>
<keyword evidence="6" id="KW-1185">Reference proteome</keyword>
<keyword evidence="3" id="KW-0862">Zinc</keyword>
<reference evidence="5 6" key="1">
    <citation type="submission" date="2015-12" db="EMBL/GenBank/DDBJ databases">
        <title>The genome of Folsomia candida.</title>
        <authorList>
            <person name="Faddeeva A."/>
            <person name="Derks M.F."/>
            <person name="Anvar Y."/>
            <person name="Smit S."/>
            <person name="Van Straalen N."/>
            <person name="Roelofs D."/>
        </authorList>
    </citation>
    <scope>NUCLEOTIDE SEQUENCE [LARGE SCALE GENOMIC DNA]</scope>
    <source>
        <strain evidence="5 6">VU population</strain>
        <tissue evidence="5">Whole body</tissue>
    </source>
</reference>
<dbReference type="Proteomes" id="UP000198287">
    <property type="component" value="Unassembled WGS sequence"/>
</dbReference>
<evidence type="ECO:0000256" key="1">
    <source>
        <dbReference type="ARBA" id="ARBA00022723"/>
    </source>
</evidence>
<dbReference type="GO" id="GO:0043161">
    <property type="term" value="P:proteasome-mediated ubiquitin-dependent protein catabolic process"/>
    <property type="evidence" value="ECO:0007669"/>
    <property type="project" value="TreeGrafter"/>
</dbReference>
<dbReference type="GO" id="GO:0031624">
    <property type="term" value="F:ubiquitin conjugating enzyme binding"/>
    <property type="evidence" value="ECO:0007669"/>
    <property type="project" value="TreeGrafter"/>
</dbReference>
<dbReference type="SUPFAM" id="SSF57850">
    <property type="entry name" value="RING/U-box"/>
    <property type="match status" value="1"/>
</dbReference>
<dbReference type="InterPro" id="IPR049548">
    <property type="entry name" value="Sina-like_RING"/>
</dbReference>
<evidence type="ECO:0000256" key="3">
    <source>
        <dbReference type="ARBA" id="ARBA00022833"/>
    </source>
</evidence>
<dbReference type="PANTHER" id="PTHR45877:SF2">
    <property type="entry name" value="E3 UBIQUITIN-PROTEIN LIGASE SINA-RELATED"/>
    <property type="match status" value="1"/>
</dbReference>
<dbReference type="GO" id="GO:0005737">
    <property type="term" value="C:cytoplasm"/>
    <property type="evidence" value="ECO:0007669"/>
    <property type="project" value="TreeGrafter"/>
</dbReference>
<dbReference type="GO" id="GO:0061630">
    <property type="term" value="F:ubiquitin protein ligase activity"/>
    <property type="evidence" value="ECO:0007669"/>
    <property type="project" value="TreeGrafter"/>
</dbReference>
<dbReference type="InterPro" id="IPR013083">
    <property type="entry name" value="Znf_RING/FYVE/PHD"/>
</dbReference>
<comment type="caution">
    <text evidence="5">The sequence shown here is derived from an EMBL/GenBank/DDBJ whole genome shotgun (WGS) entry which is preliminary data.</text>
</comment>
<evidence type="ECO:0000259" key="4">
    <source>
        <dbReference type="Pfam" id="PF21362"/>
    </source>
</evidence>
<dbReference type="GO" id="GO:0008270">
    <property type="term" value="F:zinc ion binding"/>
    <property type="evidence" value="ECO:0007669"/>
    <property type="project" value="UniProtKB-KW"/>
</dbReference>
<keyword evidence="1" id="KW-0479">Metal-binding</keyword>
<dbReference type="OrthoDB" id="8182903at2759"/>
<dbReference type="InterPro" id="IPR004162">
    <property type="entry name" value="SINA-like_animal"/>
</dbReference>